<reference evidence="3 4" key="1">
    <citation type="journal article" date="2016" name="Nat. Commun.">
        <title>Thousands of microbial genomes shed light on interconnected biogeochemical processes in an aquifer system.</title>
        <authorList>
            <person name="Anantharaman K."/>
            <person name="Brown C.T."/>
            <person name="Hug L.A."/>
            <person name="Sharon I."/>
            <person name="Castelle C.J."/>
            <person name="Probst A.J."/>
            <person name="Thomas B.C."/>
            <person name="Singh A."/>
            <person name="Wilkins M.J."/>
            <person name="Karaoz U."/>
            <person name="Brodie E.L."/>
            <person name="Williams K.H."/>
            <person name="Hubbard S.S."/>
            <person name="Banfield J.F."/>
        </authorList>
    </citation>
    <scope>NUCLEOTIDE SEQUENCE [LARGE SCALE GENOMIC DNA]</scope>
    <source>
        <strain evidence="4">RIFCSPLOWO2_12_FULL_64_10</strain>
    </source>
</reference>
<evidence type="ECO:0000313" key="3">
    <source>
        <dbReference type="EMBL" id="OGG45426.1"/>
    </source>
</evidence>
<accession>A0A1F6C8D4</accession>
<keyword evidence="1" id="KW-0378">Hydrolase</keyword>
<evidence type="ECO:0000256" key="1">
    <source>
        <dbReference type="ARBA" id="ARBA00022801"/>
    </source>
</evidence>
<dbReference type="SUPFAM" id="SSF56317">
    <property type="entry name" value="Carbon-nitrogen hydrolase"/>
    <property type="match status" value="1"/>
</dbReference>
<dbReference type="PANTHER" id="PTHR43674">
    <property type="entry name" value="NITRILASE C965.09-RELATED"/>
    <property type="match status" value="1"/>
</dbReference>
<organism evidence="3 4">
    <name type="scientific">Handelsmanbacteria sp. (strain RIFCSPLOWO2_12_FULL_64_10)</name>
    <dbReference type="NCBI Taxonomy" id="1817868"/>
    <lineage>
        <taxon>Bacteria</taxon>
        <taxon>Candidatus Handelsmaniibacteriota</taxon>
    </lineage>
</organism>
<evidence type="ECO:0000313" key="4">
    <source>
        <dbReference type="Proteomes" id="UP000178606"/>
    </source>
</evidence>
<dbReference type="PROSITE" id="PS50263">
    <property type="entry name" value="CN_HYDROLASE"/>
    <property type="match status" value="1"/>
</dbReference>
<dbReference type="Proteomes" id="UP000178606">
    <property type="component" value="Unassembled WGS sequence"/>
</dbReference>
<name>A0A1F6C8D4_HANXR</name>
<dbReference type="GO" id="GO:0033388">
    <property type="term" value="P:putrescine biosynthetic process from arginine"/>
    <property type="evidence" value="ECO:0007669"/>
    <property type="project" value="TreeGrafter"/>
</dbReference>
<dbReference type="EMBL" id="MFKF01000377">
    <property type="protein sequence ID" value="OGG45426.1"/>
    <property type="molecule type" value="Genomic_DNA"/>
</dbReference>
<dbReference type="PANTHER" id="PTHR43674:SF2">
    <property type="entry name" value="BETA-UREIDOPROPIONASE"/>
    <property type="match status" value="1"/>
</dbReference>
<dbReference type="AlphaFoldDB" id="A0A1F6C8D4"/>
<protein>
    <recommendedName>
        <fullName evidence="2">CN hydrolase domain-containing protein</fullName>
    </recommendedName>
</protein>
<dbReference type="InterPro" id="IPR050345">
    <property type="entry name" value="Aliph_Amidase/BUP"/>
</dbReference>
<comment type="caution">
    <text evidence="3">The sequence shown here is derived from an EMBL/GenBank/DDBJ whole genome shotgun (WGS) entry which is preliminary data.</text>
</comment>
<proteinExistence type="predicted"/>
<dbReference type="Gene3D" id="3.60.110.10">
    <property type="entry name" value="Carbon-nitrogen hydrolase"/>
    <property type="match status" value="1"/>
</dbReference>
<gene>
    <name evidence="3" type="ORF">A3F84_06365</name>
</gene>
<dbReference type="InterPro" id="IPR036526">
    <property type="entry name" value="C-N_Hydrolase_sf"/>
</dbReference>
<dbReference type="InterPro" id="IPR003010">
    <property type="entry name" value="C-N_Hydrolase"/>
</dbReference>
<dbReference type="CDD" id="cd07197">
    <property type="entry name" value="nitrilase"/>
    <property type="match status" value="1"/>
</dbReference>
<dbReference type="Pfam" id="PF00795">
    <property type="entry name" value="CN_hydrolase"/>
    <property type="match status" value="1"/>
</dbReference>
<sequence length="276" mass="29683">MEQGRAFHLGICQMFVAAGRPAQNRAHAAEMIAEARRLGAGVALLPECCDLGWTDPSAREMAEPVPGGATFRALADAARQNGVCVCAGLVERDGQTVYNSAVLIDREGRLLLLHRKLNELDIGHPFYAQGDRLGVARTEFGVIGVMICADAFARGQTVTRTLGYMGADVILSPCAWAVEADHDNLKAPYGKLWKGSYGPVARGFRMWIAGASNVGPIPAGPWAGRRCIGCSLVVNDRGEPEEMLPYGEDAEVVRVIQITPAPRPARGCAWEDIWNA</sequence>
<dbReference type="GO" id="GO:0050126">
    <property type="term" value="F:N-carbamoylputrescine amidase activity"/>
    <property type="evidence" value="ECO:0007669"/>
    <property type="project" value="TreeGrafter"/>
</dbReference>
<feature type="domain" description="CN hydrolase" evidence="2">
    <location>
        <begin position="7"/>
        <end position="260"/>
    </location>
</feature>
<evidence type="ECO:0000259" key="2">
    <source>
        <dbReference type="PROSITE" id="PS50263"/>
    </source>
</evidence>